<gene>
    <name evidence="2" type="ORF">Kpol_1066p51</name>
</gene>
<proteinExistence type="predicted"/>
<dbReference type="eggNOG" id="ENOG502QQKM">
    <property type="taxonomic scope" value="Eukaryota"/>
</dbReference>
<feature type="region of interest" description="Disordered" evidence="1">
    <location>
        <begin position="162"/>
        <end position="210"/>
    </location>
</feature>
<organism evidence="3">
    <name type="scientific">Vanderwaltozyma polyspora (strain ATCC 22028 / DSM 70294 / BCRC 21397 / CBS 2163 / NBRC 10782 / NRRL Y-8283 / UCD 57-17)</name>
    <name type="common">Kluyveromyces polysporus</name>
    <dbReference type="NCBI Taxonomy" id="436907"/>
    <lineage>
        <taxon>Eukaryota</taxon>
        <taxon>Fungi</taxon>
        <taxon>Dikarya</taxon>
        <taxon>Ascomycota</taxon>
        <taxon>Saccharomycotina</taxon>
        <taxon>Saccharomycetes</taxon>
        <taxon>Saccharomycetales</taxon>
        <taxon>Saccharomycetaceae</taxon>
        <taxon>Vanderwaltozyma</taxon>
    </lineage>
</organism>
<evidence type="ECO:0000313" key="2">
    <source>
        <dbReference type="EMBL" id="EDO16483.1"/>
    </source>
</evidence>
<feature type="compositionally biased region" description="Basic and acidic residues" evidence="1">
    <location>
        <begin position="534"/>
        <end position="546"/>
    </location>
</feature>
<dbReference type="RefSeq" id="XP_001644341.1">
    <property type="nucleotide sequence ID" value="XM_001644291.1"/>
</dbReference>
<dbReference type="OMA" id="NTYQWDY"/>
<dbReference type="FunCoup" id="A7TMR9">
    <property type="interactions" value="75"/>
</dbReference>
<feature type="compositionally biased region" description="Acidic residues" evidence="1">
    <location>
        <begin position="548"/>
        <end position="557"/>
    </location>
</feature>
<feature type="compositionally biased region" description="Polar residues" evidence="1">
    <location>
        <begin position="196"/>
        <end position="210"/>
    </location>
</feature>
<dbReference type="OrthoDB" id="4068713at2759"/>
<accession>A7TMR9</accession>
<protein>
    <submittedName>
        <fullName evidence="2">Uncharacterized protein</fullName>
    </submittedName>
</protein>
<reference evidence="2 3" key="1">
    <citation type="journal article" date="2007" name="Proc. Natl. Acad. Sci. U.S.A.">
        <title>Independent sorting-out of thousands of duplicated gene pairs in two yeast species descended from a whole-genome duplication.</title>
        <authorList>
            <person name="Scannell D.R."/>
            <person name="Frank A.C."/>
            <person name="Conant G.C."/>
            <person name="Byrne K.P."/>
            <person name="Woolfit M."/>
            <person name="Wolfe K.H."/>
        </authorList>
    </citation>
    <scope>NUCLEOTIDE SEQUENCE [LARGE SCALE GENOMIC DNA]</scope>
    <source>
        <strain evidence="3">ATCC 22028 / DSM 70294 / BCRC 21397 / CBS 2163 / NBRC 10782 / NRRL Y-8283 / UCD 57-17</strain>
    </source>
</reference>
<feature type="region of interest" description="Disordered" evidence="1">
    <location>
        <begin position="505"/>
        <end position="557"/>
    </location>
</feature>
<keyword evidence="3" id="KW-1185">Reference proteome</keyword>
<evidence type="ECO:0000256" key="1">
    <source>
        <dbReference type="SAM" id="MobiDB-lite"/>
    </source>
</evidence>
<sequence>MMTKNPTNGIGNINKNDSQNELIVFPNDSTNITHNEEVSMNLMNPNNLKLSDVTAIKIDNLPPGKTWKQIKYLIGGIIHHSNVLQIKLLPPLTSIVPPFVTFQSCIVTLKHNLDNDQLNHLIFTLNTYQWDYYNLFAYILSPLEYNSVYPNQSQIQPHLMNPNIMNPPSQPHPHPHPHPHSAQNMHISPGHKFNTQKHSSPGTLSINNAQPNNFLMHKNMMNFIPPMMPPPMAPMFGMPAPTLSRKQYHQKTFMPSEPNESVDTSNLPLNKRKRDSILKLVNETAAVISDLDISNKSTNQSNNNKKKLRQIFNERSFRRQMTNRGMWQFQLTNFPPYLQPDTELKEDDIPKEKLDSISLCIETKQIEKYCRLRWTVLKDFIKLKCLKLLNSEENIISKNSPMFNEELSVVLNELSPNASSNNTREFYVGVYEDHEELAKVKLKPIDDDDDKITIKYMNGTIYKAIIGFHDKEFYDLCIKSLSDEEYSFGYKLKLMELPPYTDPYVPYSSSNSNDKDEEEQSESKDVASTVTSDIENKVNEDKKSTTDNDNDNDNDNE</sequence>
<dbReference type="GeneID" id="5544626"/>
<name>A7TMR9_VANPO</name>
<dbReference type="HOGENOM" id="CLU_034883_0_0_1"/>
<dbReference type="KEGG" id="vpo:Kpol_1066p51"/>
<dbReference type="InParanoid" id="A7TMR9"/>
<dbReference type="EMBL" id="DS480424">
    <property type="protein sequence ID" value="EDO16483.1"/>
    <property type="molecule type" value="Genomic_DNA"/>
</dbReference>
<dbReference type="Proteomes" id="UP000000267">
    <property type="component" value="Unassembled WGS sequence"/>
</dbReference>
<evidence type="ECO:0000313" key="3">
    <source>
        <dbReference type="Proteomes" id="UP000000267"/>
    </source>
</evidence>
<dbReference type="PhylomeDB" id="A7TMR9"/>
<dbReference type="AlphaFoldDB" id="A7TMR9"/>